<dbReference type="PANTHER" id="PTHR43296">
    <property type="entry name" value="PEROXISOMAL 2,4-DIENOYL-COA REDUCTASE"/>
    <property type="match status" value="1"/>
</dbReference>
<evidence type="ECO:0000256" key="5">
    <source>
        <dbReference type="ARBA" id="ARBA00026117"/>
    </source>
</evidence>
<evidence type="ECO:0000256" key="6">
    <source>
        <dbReference type="ARBA" id="ARBA00026221"/>
    </source>
</evidence>
<sequence>MEYLHWRTEVHYQQPSLLPLTCDSRRPSPLVNAGCLKYVSKCLALNFIDAVGNFLCPATSLSFNGFKTVLEIYIMGMFNSCKDHGGAIVNNSATRGYTDLQVHAGSAKAANDAMTKHLAVEWGPSGVRVNTLAPGPISGTEGFCRLGGNRAERMDAFSSIPPQRVGNKMELDGGSWLTSANDISMLLGIASSQSAKLLTRPLPPSQVCWTEEEVGM</sequence>
<reference evidence="11" key="2">
    <citation type="submission" date="2025-09" db="UniProtKB">
        <authorList>
            <consortium name="Ensembl"/>
        </authorList>
    </citation>
    <scope>IDENTIFICATION</scope>
</reference>
<dbReference type="Gene3D" id="3.40.50.720">
    <property type="entry name" value="NAD(P)-binding Rossmann-like Domain"/>
    <property type="match status" value="1"/>
</dbReference>
<dbReference type="EC" id="1.3.1.124" evidence="5"/>
<dbReference type="GO" id="GO:0005777">
    <property type="term" value="C:peroxisome"/>
    <property type="evidence" value="ECO:0007669"/>
    <property type="project" value="TreeGrafter"/>
</dbReference>
<evidence type="ECO:0000256" key="9">
    <source>
        <dbReference type="ARBA" id="ARBA00048340"/>
    </source>
</evidence>
<dbReference type="InterPro" id="IPR036291">
    <property type="entry name" value="NAD(P)-bd_dom_sf"/>
</dbReference>
<dbReference type="AlphaFoldDB" id="A0A8C7DID2"/>
<evidence type="ECO:0000256" key="10">
    <source>
        <dbReference type="ARBA" id="ARBA00048631"/>
    </source>
</evidence>
<dbReference type="GO" id="GO:0009062">
    <property type="term" value="P:fatty acid catabolic process"/>
    <property type="evidence" value="ECO:0007669"/>
    <property type="project" value="InterPro"/>
</dbReference>
<gene>
    <name evidence="11" type="primary">DECR2</name>
</gene>
<dbReference type="PRINTS" id="PR00081">
    <property type="entry name" value="GDHRDH"/>
</dbReference>
<comment type="catalytic activity">
    <reaction evidence="8">
        <text>a (2E,4E)-dienoyl-CoA + NADPH + H(+) = a 4,5-saturated-(3E)-enoyl-CoA + NADP(+)</text>
        <dbReference type="Rhea" id="RHEA:45912"/>
        <dbReference type="ChEBI" id="CHEBI:15378"/>
        <dbReference type="ChEBI" id="CHEBI:57783"/>
        <dbReference type="ChEBI" id="CHEBI:58349"/>
        <dbReference type="ChEBI" id="CHEBI:85101"/>
        <dbReference type="ChEBI" id="CHEBI:85493"/>
        <dbReference type="EC" id="1.3.1.124"/>
    </reaction>
</comment>
<proteinExistence type="inferred from homology"/>
<evidence type="ECO:0000256" key="2">
    <source>
        <dbReference type="ARBA" id="ARBA00023002"/>
    </source>
</evidence>
<dbReference type="Proteomes" id="UP000694557">
    <property type="component" value="Unassembled WGS sequence"/>
</dbReference>
<organism evidence="11 12">
    <name type="scientific">Oncorhynchus kisutch</name>
    <name type="common">Coho salmon</name>
    <name type="synonym">Salmo kisutch</name>
    <dbReference type="NCBI Taxonomy" id="8019"/>
    <lineage>
        <taxon>Eukaryota</taxon>
        <taxon>Metazoa</taxon>
        <taxon>Chordata</taxon>
        <taxon>Craniata</taxon>
        <taxon>Vertebrata</taxon>
        <taxon>Euteleostomi</taxon>
        <taxon>Actinopterygii</taxon>
        <taxon>Neopterygii</taxon>
        <taxon>Teleostei</taxon>
        <taxon>Protacanthopterygii</taxon>
        <taxon>Salmoniformes</taxon>
        <taxon>Salmonidae</taxon>
        <taxon>Salmoninae</taxon>
        <taxon>Oncorhynchus</taxon>
    </lineage>
</organism>
<evidence type="ECO:0000313" key="11">
    <source>
        <dbReference type="Ensembl" id="ENSOKIP00005021815.1"/>
    </source>
</evidence>
<name>A0A8C7DID2_ONCKI</name>
<comment type="similarity">
    <text evidence="3">Belongs to the short-chain dehydrogenases/reductases (SDR) family. 2,4-dienoyl-CoA reductase subfamily.</text>
</comment>
<reference evidence="11" key="1">
    <citation type="submission" date="2025-08" db="UniProtKB">
        <authorList>
            <consortium name="Ensembl"/>
        </authorList>
    </citation>
    <scope>IDENTIFICATION</scope>
</reference>
<evidence type="ECO:0000313" key="12">
    <source>
        <dbReference type="Proteomes" id="UP000694557"/>
    </source>
</evidence>
<evidence type="ECO:0000256" key="8">
    <source>
        <dbReference type="ARBA" id="ARBA00048009"/>
    </source>
</evidence>
<comment type="catalytic activity">
    <reaction evidence="9">
        <text>a (2E,4Z)-dienoyl-CoA + NADPH + H(+) = a 4,5-saturated-(3E)-enoyl-CoA + NADP(+)</text>
        <dbReference type="Rhea" id="RHEA:61892"/>
        <dbReference type="ChEBI" id="CHEBI:15378"/>
        <dbReference type="ChEBI" id="CHEBI:57783"/>
        <dbReference type="ChEBI" id="CHEBI:58349"/>
        <dbReference type="ChEBI" id="CHEBI:85099"/>
        <dbReference type="ChEBI" id="CHEBI:85493"/>
        <dbReference type="EC" id="1.3.1.124"/>
    </reaction>
</comment>
<evidence type="ECO:0000256" key="7">
    <source>
        <dbReference type="ARBA" id="ARBA00030890"/>
    </source>
</evidence>
<dbReference type="GO" id="GO:0008670">
    <property type="term" value="F:2,4-dienoyl-CoA reductase (NADPH) activity"/>
    <property type="evidence" value="ECO:0007669"/>
    <property type="project" value="InterPro"/>
</dbReference>
<keyword evidence="2" id="KW-0560">Oxidoreductase</keyword>
<evidence type="ECO:0000256" key="3">
    <source>
        <dbReference type="ARBA" id="ARBA00025787"/>
    </source>
</evidence>
<keyword evidence="1" id="KW-0521">NADP</keyword>
<dbReference type="SUPFAM" id="SSF51735">
    <property type="entry name" value="NAD(P)-binding Rossmann-fold domains"/>
    <property type="match status" value="1"/>
</dbReference>
<protein>
    <recommendedName>
        <fullName evidence="6">Peroxisomal 2,4-dienoyl-CoA reductase [(3E)-enoyl-CoA-producing]</fullName>
        <ecNumber evidence="5">1.3.1.124</ecNumber>
    </recommendedName>
    <alternativeName>
        <fullName evidence="7">2,4-dienoyl-CoA reductase 2</fullName>
    </alternativeName>
</protein>
<evidence type="ECO:0000256" key="1">
    <source>
        <dbReference type="ARBA" id="ARBA00022857"/>
    </source>
</evidence>
<comment type="subunit">
    <text evidence="4">Monomer, dimer and oligomer.</text>
</comment>
<dbReference type="GeneTree" id="ENSGT00940000153801"/>
<keyword evidence="12" id="KW-1185">Reference proteome</keyword>
<dbReference type="InterPro" id="IPR045017">
    <property type="entry name" value="DECR2-like"/>
</dbReference>
<dbReference type="Ensembl" id="ENSOKIT00005023187.1">
    <property type="protein sequence ID" value="ENSOKIP00005021815.1"/>
    <property type="gene ID" value="ENSOKIG00005009551.1"/>
</dbReference>
<evidence type="ECO:0000256" key="4">
    <source>
        <dbReference type="ARBA" id="ARBA00025939"/>
    </source>
</evidence>
<comment type="catalytic activity">
    <reaction evidence="10">
        <text>(2E,4Z,7Z,10Z,13Z,16Z,19Z)-docosaheptaenoyl-CoA + NADPH + H(+) = (3E,7Z,10Z,13Z,16Z,19Z)-docosahexaenoyl-CoA + NADP(+)</text>
        <dbReference type="Rhea" id="RHEA:44920"/>
        <dbReference type="ChEBI" id="CHEBI:15378"/>
        <dbReference type="ChEBI" id="CHEBI:57783"/>
        <dbReference type="ChEBI" id="CHEBI:58349"/>
        <dbReference type="ChEBI" id="CHEBI:77559"/>
        <dbReference type="ChEBI" id="CHEBI:84791"/>
    </reaction>
</comment>
<dbReference type="Pfam" id="PF13561">
    <property type="entry name" value="adh_short_C2"/>
    <property type="match status" value="1"/>
</dbReference>
<dbReference type="PANTHER" id="PTHR43296:SF2">
    <property type="entry name" value="PEROXISOMAL 2,4-DIENOYL-COA REDUCTASE [(3E)-ENOYL-COA-PRODUCING]"/>
    <property type="match status" value="1"/>
</dbReference>
<dbReference type="InterPro" id="IPR002347">
    <property type="entry name" value="SDR_fam"/>
</dbReference>
<accession>A0A8C7DID2</accession>